<organism evidence="2 3">
    <name type="scientific">Arxiozyma heterogenica</name>
    <dbReference type="NCBI Taxonomy" id="278026"/>
    <lineage>
        <taxon>Eukaryota</taxon>
        <taxon>Fungi</taxon>
        <taxon>Dikarya</taxon>
        <taxon>Ascomycota</taxon>
        <taxon>Saccharomycotina</taxon>
        <taxon>Saccharomycetes</taxon>
        <taxon>Saccharomycetales</taxon>
        <taxon>Saccharomycetaceae</taxon>
        <taxon>Arxiozyma</taxon>
    </lineage>
</organism>
<dbReference type="EMBL" id="JAWIZZ010000047">
    <property type="protein sequence ID" value="KAK5779611.1"/>
    <property type="molecule type" value="Genomic_DNA"/>
</dbReference>
<evidence type="ECO:0000313" key="2">
    <source>
        <dbReference type="EMBL" id="KAK5779611.1"/>
    </source>
</evidence>
<dbReference type="Gene3D" id="2.60.200.20">
    <property type="match status" value="1"/>
</dbReference>
<dbReference type="SUPFAM" id="SSF49879">
    <property type="entry name" value="SMAD/FHA domain"/>
    <property type="match status" value="1"/>
</dbReference>
<gene>
    <name evidence="2" type="ORF">RI543_003503</name>
</gene>
<accession>A0AAN7ZXQ8</accession>
<evidence type="ECO:0000313" key="3">
    <source>
        <dbReference type="Proteomes" id="UP001306508"/>
    </source>
</evidence>
<keyword evidence="3" id="KW-1185">Reference proteome</keyword>
<dbReference type="InterPro" id="IPR000253">
    <property type="entry name" value="FHA_dom"/>
</dbReference>
<dbReference type="Proteomes" id="UP001306508">
    <property type="component" value="Unassembled WGS sequence"/>
</dbReference>
<protein>
    <recommendedName>
        <fullName evidence="1">FHA domain-containing protein</fullName>
    </recommendedName>
</protein>
<feature type="domain" description="FHA" evidence="1">
    <location>
        <begin position="128"/>
        <end position="180"/>
    </location>
</feature>
<evidence type="ECO:0000259" key="1">
    <source>
        <dbReference type="PROSITE" id="PS50006"/>
    </source>
</evidence>
<dbReference type="SMART" id="SM00240">
    <property type="entry name" value="FHA"/>
    <property type="match status" value="1"/>
</dbReference>
<dbReference type="AlphaFoldDB" id="A0AAN7ZXQ8"/>
<dbReference type="Pfam" id="PF00498">
    <property type="entry name" value="FHA"/>
    <property type="match status" value="1"/>
</dbReference>
<sequence length="452" mass="51244">MSYQFPPSSPIVGDFNKDKELHFKGTSIPKKLEFENTNYNAKNTIINQNNSGVHYPTPLPSSSIGNLSSSPIKNTVPIQTSSPSSSFLSPVKRGNGANITSSFILEESPINNKLVIPIQLHPNEPATYKIGRQSSSCDVVLPKFKLISRKHAILSYFPGKNQLKLTCLGLNGLIVALPRHISCHLMRRRDNQFEFSSNDNLDIVDKEKQLLKEQNLTSFALRKGDTVILPFMNNTIIDFRNVEVLLTMKQLSFRDHVLHEREISKNQIDSEVLKPLIQTNIVSDTISPTPIKPLKRFSPFLESSHQDKKSKNHVRRLTKFAEPKRSTEEIIDSLTKRGIDCQDLQHILANYLAFANVQQTPLSLLRDANSQIKALKKEEVRALLANEPCIGVIYRKGKDAAGKPLEEEYYYDLENDPNQVRKFNVLSIKGGRTGLRSCRKTHKQYFWKKPAK</sequence>
<dbReference type="PROSITE" id="PS50006">
    <property type="entry name" value="FHA_DOMAIN"/>
    <property type="match status" value="1"/>
</dbReference>
<dbReference type="CDD" id="cd22699">
    <property type="entry name" value="FHA_PLM2-like"/>
    <property type="match status" value="1"/>
</dbReference>
<dbReference type="InterPro" id="IPR008984">
    <property type="entry name" value="SMAD_FHA_dom_sf"/>
</dbReference>
<name>A0AAN7ZXQ8_9SACH</name>
<comment type="caution">
    <text evidence="2">The sequence shown here is derived from an EMBL/GenBank/DDBJ whole genome shotgun (WGS) entry which is preliminary data.</text>
</comment>
<proteinExistence type="predicted"/>
<reference evidence="3" key="1">
    <citation type="submission" date="2023-07" db="EMBL/GenBank/DDBJ databases">
        <title>A draft genome of Kazachstania heterogenica Y-27499.</title>
        <authorList>
            <person name="Donic C."/>
            <person name="Kralova J.S."/>
            <person name="Fidel L."/>
            <person name="Ben-Dor S."/>
            <person name="Jung S."/>
        </authorList>
    </citation>
    <scope>NUCLEOTIDE SEQUENCE [LARGE SCALE GENOMIC DNA]</scope>
    <source>
        <strain evidence="3">Y27499</strain>
    </source>
</reference>